<dbReference type="EMBL" id="QDKP01000022">
    <property type="protein sequence ID" value="PVM85280.1"/>
    <property type="molecule type" value="Genomic_DNA"/>
</dbReference>
<dbReference type="Proteomes" id="UP000244913">
    <property type="component" value="Unassembled WGS sequence"/>
</dbReference>
<evidence type="ECO:0000256" key="2">
    <source>
        <dbReference type="ARBA" id="ARBA00023015"/>
    </source>
</evidence>
<dbReference type="PANTHER" id="PTHR43133">
    <property type="entry name" value="RNA POLYMERASE ECF-TYPE SIGMA FACTO"/>
    <property type="match status" value="1"/>
</dbReference>
<dbReference type="InterPro" id="IPR036388">
    <property type="entry name" value="WH-like_DNA-bd_sf"/>
</dbReference>
<accession>A0A2T9JNJ2</accession>
<dbReference type="Gene3D" id="1.10.10.10">
    <property type="entry name" value="Winged helix-like DNA-binding domain superfamily/Winged helix DNA-binding domain"/>
    <property type="match status" value="1"/>
</dbReference>
<dbReference type="InterPro" id="IPR007627">
    <property type="entry name" value="RNA_pol_sigma70_r2"/>
</dbReference>
<feature type="domain" description="RNA polymerase sigma-70 region 2" evidence="5">
    <location>
        <begin position="24"/>
        <end position="88"/>
    </location>
</feature>
<organism evidence="7 8">
    <name type="scientific">Caulobacter radicis</name>
    <dbReference type="NCBI Taxonomy" id="2172650"/>
    <lineage>
        <taxon>Bacteria</taxon>
        <taxon>Pseudomonadati</taxon>
        <taxon>Pseudomonadota</taxon>
        <taxon>Alphaproteobacteria</taxon>
        <taxon>Caulobacterales</taxon>
        <taxon>Caulobacteraceae</taxon>
        <taxon>Caulobacter</taxon>
    </lineage>
</organism>
<comment type="caution">
    <text evidence="7">The sequence shown here is derived from an EMBL/GenBank/DDBJ whole genome shotgun (WGS) entry which is preliminary data.</text>
</comment>
<reference evidence="7 8" key="1">
    <citation type="submission" date="2018-04" db="EMBL/GenBank/DDBJ databases">
        <title>The genome sequence of Caulobacter sp. 736.</title>
        <authorList>
            <person name="Gao J."/>
            <person name="Sun J."/>
        </authorList>
    </citation>
    <scope>NUCLEOTIDE SEQUENCE [LARGE SCALE GENOMIC DNA]</scope>
    <source>
        <strain evidence="7 8">736</strain>
    </source>
</reference>
<dbReference type="Pfam" id="PF04542">
    <property type="entry name" value="Sigma70_r2"/>
    <property type="match status" value="1"/>
</dbReference>
<proteinExistence type="inferred from homology"/>
<gene>
    <name evidence="7" type="ORF">DDF65_07090</name>
</gene>
<dbReference type="GO" id="GO:0016987">
    <property type="term" value="F:sigma factor activity"/>
    <property type="evidence" value="ECO:0007669"/>
    <property type="project" value="UniProtKB-KW"/>
</dbReference>
<keyword evidence="4" id="KW-0804">Transcription</keyword>
<dbReference type="GO" id="GO:0003677">
    <property type="term" value="F:DNA binding"/>
    <property type="evidence" value="ECO:0007669"/>
    <property type="project" value="InterPro"/>
</dbReference>
<dbReference type="GO" id="GO:0006352">
    <property type="term" value="P:DNA-templated transcription initiation"/>
    <property type="evidence" value="ECO:0007669"/>
    <property type="project" value="InterPro"/>
</dbReference>
<dbReference type="InterPro" id="IPR014284">
    <property type="entry name" value="RNA_pol_sigma-70_dom"/>
</dbReference>
<dbReference type="RefSeq" id="WP_116565886.1">
    <property type="nucleotide sequence ID" value="NZ_QDKP01000022.1"/>
</dbReference>
<keyword evidence="8" id="KW-1185">Reference proteome</keyword>
<evidence type="ECO:0000256" key="3">
    <source>
        <dbReference type="ARBA" id="ARBA00023082"/>
    </source>
</evidence>
<evidence type="ECO:0000313" key="7">
    <source>
        <dbReference type="EMBL" id="PVM85280.1"/>
    </source>
</evidence>
<dbReference type="SUPFAM" id="SSF88946">
    <property type="entry name" value="Sigma2 domain of RNA polymerase sigma factors"/>
    <property type="match status" value="1"/>
</dbReference>
<evidence type="ECO:0000256" key="1">
    <source>
        <dbReference type="ARBA" id="ARBA00010641"/>
    </source>
</evidence>
<dbReference type="Gene3D" id="1.10.1740.10">
    <property type="match status" value="1"/>
</dbReference>
<dbReference type="SUPFAM" id="SSF88659">
    <property type="entry name" value="Sigma3 and sigma4 domains of RNA polymerase sigma factors"/>
    <property type="match status" value="1"/>
</dbReference>
<keyword evidence="2" id="KW-0805">Transcription regulation</keyword>
<evidence type="ECO:0000313" key="8">
    <source>
        <dbReference type="Proteomes" id="UP000244913"/>
    </source>
</evidence>
<keyword evidence="3" id="KW-0731">Sigma factor</keyword>
<dbReference type="Pfam" id="PF08281">
    <property type="entry name" value="Sigma70_r4_2"/>
    <property type="match status" value="1"/>
</dbReference>
<dbReference type="InterPro" id="IPR013325">
    <property type="entry name" value="RNA_pol_sigma_r2"/>
</dbReference>
<dbReference type="InterPro" id="IPR039425">
    <property type="entry name" value="RNA_pol_sigma-70-like"/>
</dbReference>
<evidence type="ECO:0000256" key="4">
    <source>
        <dbReference type="ARBA" id="ARBA00023163"/>
    </source>
</evidence>
<dbReference type="PANTHER" id="PTHR43133:SF63">
    <property type="entry name" value="RNA POLYMERASE SIGMA FACTOR FECI-RELATED"/>
    <property type="match status" value="1"/>
</dbReference>
<protein>
    <submittedName>
        <fullName evidence="7">RNA polymerase subunit sigma-24</fullName>
    </submittedName>
</protein>
<dbReference type="NCBIfam" id="TIGR02937">
    <property type="entry name" value="sigma70-ECF"/>
    <property type="match status" value="1"/>
</dbReference>
<feature type="domain" description="RNA polymerase sigma factor 70 region 4 type 2" evidence="6">
    <location>
        <begin position="121"/>
        <end position="172"/>
    </location>
</feature>
<evidence type="ECO:0000259" key="6">
    <source>
        <dbReference type="Pfam" id="PF08281"/>
    </source>
</evidence>
<evidence type="ECO:0000259" key="5">
    <source>
        <dbReference type="Pfam" id="PF04542"/>
    </source>
</evidence>
<dbReference type="InterPro" id="IPR013249">
    <property type="entry name" value="RNA_pol_sigma70_r4_t2"/>
</dbReference>
<dbReference type="InterPro" id="IPR013324">
    <property type="entry name" value="RNA_pol_sigma_r3/r4-like"/>
</dbReference>
<dbReference type="AlphaFoldDB" id="A0A2T9JNJ2"/>
<sequence>MSGQSAFSQAAIAKLRPGGIDEVVRRHEGMLRRFIALRIGGGADVDDLVHEVFLRFARRPPDEGVERLDSYLFQTAANLIRDRARRQQVRRLAAPEIEEDAAAQVPATPEQTLIDRETLTQVRQALADLPERTRHVFLLYRIDGLRHQAIADALGVSISTVEKDVRRAMAHLTRRVRRP</sequence>
<dbReference type="CDD" id="cd06171">
    <property type="entry name" value="Sigma70_r4"/>
    <property type="match status" value="1"/>
</dbReference>
<comment type="similarity">
    <text evidence="1">Belongs to the sigma-70 factor family. ECF subfamily.</text>
</comment>
<name>A0A2T9JNJ2_9CAUL</name>